<name>A0A3N4J9G3_9PEZI</name>
<evidence type="ECO:0000313" key="2">
    <source>
        <dbReference type="Proteomes" id="UP000276215"/>
    </source>
</evidence>
<protein>
    <submittedName>
        <fullName evidence="1">Uncharacterized protein</fullName>
    </submittedName>
</protein>
<dbReference type="Proteomes" id="UP000276215">
    <property type="component" value="Unassembled WGS sequence"/>
</dbReference>
<proteinExistence type="predicted"/>
<keyword evidence="2" id="KW-1185">Reference proteome</keyword>
<dbReference type="AlphaFoldDB" id="A0A3N4J9G3"/>
<accession>A0A3N4J9G3</accession>
<gene>
    <name evidence="1" type="ORF">L873DRAFT_1793361</name>
</gene>
<dbReference type="EMBL" id="ML120445">
    <property type="protein sequence ID" value="RPA93937.1"/>
    <property type="molecule type" value="Genomic_DNA"/>
</dbReference>
<reference evidence="1 2" key="1">
    <citation type="journal article" date="2018" name="Nat. Ecol. Evol.">
        <title>Pezizomycetes genomes reveal the molecular basis of ectomycorrhizal truffle lifestyle.</title>
        <authorList>
            <person name="Murat C."/>
            <person name="Payen T."/>
            <person name="Noel B."/>
            <person name="Kuo A."/>
            <person name="Morin E."/>
            <person name="Chen J."/>
            <person name="Kohler A."/>
            <person name="Krizsan K."/>
            <person name="Balestrini R."/>
            <person name="Da Silva C."/>
            <person name="Montanini B."/>
            <person name="Hainaut M."/>
            <person name="Levati E."/>
            <person name="Barry K.W."/>
            <person name="Belfiori B."/>
            <person name="Cichocki N."/>
            <person name="Clum A."/>
            <person name="Dockter R.B."/>
            <person name="Fauchery L."/>
            <person name="Guy J."/>
            <person name="Iotti M."/>
            <person name="Le Tacon F."/>
            <person name="Lindquist E.A."/>
            <person name="Lipzen A."/>
            <person name="Malagnac F."/>
            <person name="Mello A."/>
            <person name="Molinier V."/>
            <person name="Miyauchi S."/>
            <person name="Poulain J."/>
            <person name="Riccioni C."/>
            <person name="Rubini A."/>
            <person name="Sitrit Y."/>
            <person name="Splivallo R."/>
            <person name="Traeger S."/>
            <person name="Wang M."/>
            <person name="Zifcakova L."/>
            <person name="Wipf D."/>
            <person name="Zambonelli A."/>
            <person name="Paolocci F."/>
            <person name="Nowrousian M."/>
            <person name="Ottonello S."/>
            <person name="Baldrian P."/>
            <person name="Spatafora J.W."/>
            <person name="Henrissat B."/>
            <person name="Nagy L.G."/>
            <person name="Aury J.M."/>
            <person name="Wincker P."/>
            <person name="Grigoriev I.V."/>
            <person name="Bonfante P."/>
            <person name="Martin F.M."/>
        </authorList>
    </citation>
    <scope>NUCLEOTIDE SEQUENCE [LARGE SCALE GENOMIC DNA]</scope>
    <source>
        <strain evidence="1 2">120613-1</strain>
    </source>
</reference>
<evidence type="ECO:0000313" key="1">
    <source>
        <dbReference type="EMBL" id="RPA93937.1"/>
    </source>
</evidence>
<sequence>MTKDQIRDHGDTDGILDFASKALATYHQELAHRESRGLEFWTSRPMVINVTNILEISSPSCPASPSSISAVNSCLTYVMRNKWKTVLGLRRPVPMLPRLTLKFLHRASKLGAIIYKGLEGDRLIGTTDPCNLAEEGGTSIEVSEGDVQMSSWAEFLNQSPEQDQDSQPSEQVEVDPRFVVCKRWSESFLVPEADD</sequence>
<organism evidence="1 2">
    <name type="scientific">Choiromyces venosus 120613-1</name>
    <dbReference type="NCBI Taxonomy" id="1336337"/>
    <lineage>
        <taxon>Eukaryota</taxon>
        <taxon>Fungi</taxon>
        <taxon>Dikarya</taxon>
        <taxon>Ascomycota</taxon>
        <taxon>Pezizomycotina</taxon>
        <taxon>Pezizomycetes</taxon>
        <taxon>Pezizales</taxon>
        <taxon>Tuberaceae</taxon>
        <taxon>Choiromyces</taxon>
    </lineage>
</organism>